<evidence type="ECO:0000256" key="2">
    <source>
        <dbReference type="ARBA" id="ARBA00023125"/>
    </source>
</evidence>
<gene>
    <name evidence="5" type="ORF">D3Z33_15810</name>
</gene>
<dbReference type="PANTHER" id="PTHR33154">
    <property type="entry name" value="TRANSCRIPTIONAL REGULATOR, ARSR FAMILY"/>
    <property type="match status" value="1"/>
</dbReference>
<keyword evidence="2" id="KW-0238">DNA-binding</keyword>
<dbReference type="OrthoDB" id="9799175at2"/>
<dbReference type="PROSITE" id="PS50987">
    <property type="entry name" value="HTH_ARSR_2"/>
    <property type="match status" value="1"/>
</dbReference>
<evidence type="ECO:0000256" key="1">
    <source>
        <dbReference type="ARBA" id="ARBA00023015"/>
    </source>
</evidence>
<dbReference type="NCBIfam" id="NF033788">
    <property type="entry name" value="HTH_metalloreg"/>
    <property type="match status" value="1"/>
</dbReference>
<dbReference type="Pfam" id="PF01022">
    <property type="entry name" value="HTH_5"/>
    <property type="match status" value="1"/>
</dbReference>
<dbReference type="InterPro" id="IPR036390">
    <property type="entry name" value="WH_DNA-bd_sf"/>
</dbReference>
<dbReference type="InterPro" id="IPR051081">
    <property type="entry name" value="HTH_MetalResp_TranReg"/>
</dbReference>
<keyword evidence="3" id="KW-0804">Transcription</keyword>
<dbReference type="Gene3D" id="1.10.10.10">
    <property type="entry name" value="Winged helix-like DNA-binding domain superfamily/Winged helix DNA-binding domain"/>
    <property type="match status" value="1"/>
</dbReference>
<feature type="domain" description="HTH arsR-type" evidence="4">
    <location>
        <begin position="1"/>
        <end position="86"/>
    </location>
</feature>
<dbReference type="Proteomes" id="UP000467132">
    <property type="component" value="Unassembled WGS sequence"/>
</dbReference>
<dbReference type="InterPro" id="IPR047796">
    <property type="entry name" value="SdpR-like_repress"/>
</dbReference>
<dbReference type="SMART" id="SM00418">
    <property type="entry name" value="HTH_ARSR"/>
    <property type="match status" value="1"/>
</dbReference>
<dbReference type="CDD" id="cd00090">
    <property type="entry name" value="HTH_ARSR"/>
    <property type="match status" value="1"/>
</dbReference>
<dbReference type="GO" id="GO:0003700">
    <property type="term" value="F:DNA-binding transcription factor activity"/>
    <property type="evidence" value="ECO:0007669"/>
    <property type="project" value="InterPro"/>
</dbReference>
<evidence type="ECO:0000259" key="4">
    <source>
        <dbReference type="PROSITE" id="PS50987"/>
    </source>
</evidence>
<evidence type="ECO:0000313" key="6">
    <source>
        <dbReference type="Proteomes" id="UP000467132"/>
    </source>
</evidence>
<organism evidence="5 6">
    <name type="scientific">Senegalia massiliensis</name>
    <dbReference type="NCBI Taxonomy" id="1720316"/>
    <lineage>
        <taxon>Bacteria</taxon>
        <taxon>Bacillati</taxon>
        <taxon>Bacillota</taxon>
        <taxon>Clostridia</taxon>
        <taxon>Eubacteriales</taxon>
        <taxon>Clostridiaceae</taxon>
        <taxon>Senegalia</taxon>
    </lineage>
</organism>
<dbReference type="GO" id="GO:0003677">
    <property type="term" value="F:DNA binding"/>
    <property type="evidence" value="ECO:0007669"/>
    <property type="project" value="UniProtKB-KW"/>
</dbReference>
<name>A0A845R2Y0_9CLOT</name>
<dbReference type="PANTHER" id="PTHR33154:SF33">
    <property type="entry name" value="TRANSCRIPTIONAL REPRESSOR SDPR"/>
    <property type="match status" value="1"/>
</dbReference>
<dbReference type="EMBL" id="QXXA01000029">
    <property type="protein sequence ID" value="NBI08319.1"/>
    <property type="molecule type" value="Genomic_DNA"/>
</dbReference>
<reference evidence="5 6" key="1">
    <citation type="submission" date="2018-08" db="EMBL/GenBank/DDBJ databases">
        <title>Murine metabolic-syndrome-specific gut microbial biobank.</title>
        <authorList>
            <person name="Liu C."/>
        </authorList>
    </citation>
    <scope>NUCLEOTIDE SEQUENCE [LARGE SCALE GENOMIC DNA]</scope>
    <source>
        <strain evidence="5 6">583</strain>
    </source>
</reference>
<sequence length="86" mass="10002">MNKVFKALSDPTRRKILEYLKDSDMSAGQISEKFDISKPSISHHLNILKNAELVLWEKEGQNIIYSLNTTVVQEVMKWFLDFRGES</sequence>
<dbReference type="PRINTS" id="PR00778">
    <property type="entry name" value="HTHARSR"/>
</dbReference>
<dbReference type="InterPro" id="IPR001845">
    <property type="entry name" value="HTH_ArsR_DNA-bd_dom"/>
</dbReference>
<dbReference type="NCBIfam" id="NF033789">
    <property type="entry name" value="repress_SdpR"/>
    <property type="match status" value="1"/>
</dbReference>
<accession>A0A845R2Y0</accession>
<protein>
    <submittedName>
        <fullName evidence="5">ArsR family transcriptional regulator</fullName>
    </submittedName>
</protein>
<dbReference type="InterPro" id="IPR036388">
    <property type="entry name" value="WH-like_DNA-bd_sf"/>
</dbReference>
<keyword evidence="6" id="KW-1185">Reference proteome</keyword>
<dbReference type="AlphaFoldDB" id="A0A845R2Y0"/>
<dbReference type="RefSeq" id="WP_160198780.1">
    <property type="nucleotide sequence ID" value="NZ_QXXA01000029.1"/>
</dbReference>
<keyword evidence="1" id="KW-0805">Transcription regulation</keyword>
<comment type="caution">
    <text evidence="5">The sequence shown here is derived from an EMBL/GenBank/DDBJ whole genome shotgun (WGS) entry which is preliminary data.</text>
</comment>
<proteinExistence type="predicted"/>
<evidence type="ECO:0000313" key="5">
    <source>
        <dbReference type="EMBL" id="NBI08319.1"/>
    </source>
</evidence>
<dbReference type="SUPFAM" id="SSF46785">
    <property type="entry name" value="Winged helix' DNA-binding domain"/>
    <property type="match status" value="1"/>
</dbReference>
<evidence type="ECO:0000256" key="3">
    <source>
        <dbReference type="ARBA" id="ARBA00023163"/>
    </source>
</evidence>
<dbReference type="InterPro" id="IPR011991">
    <property type="entry name" value="ArsR-like_HTH"/>
</dbReference>